<comment type="caution">
    <text evidence="5">The sequence shown here is derived from an EMBL/GenBank/DDBJ whole genome shotgun (WGS) entry which is preliminary data.</text>
</comment>
<dbReference type="PROSITE" id="PS50977">
    <property type="entry name" value="HTH_TETR_2"/>
    <property type="match status" value="1"/>
</dbReference>
<dbReference type="RefSeq" id="WP_185827112.1">
    <property type="nucleotide sequence ID" value="NZ_RSDW01000001.1"/>
</dbReference>
<dbReference type="SUPFAM" id="SSF46689">
    <property type="entry name" value="Homeodomain-like"/>
    <property type="match status" value="1"/>
</dbReference>
<gene>
    <name evidence="5" type="ORF">EDE15_2201</name>
</gene>
<keyword evidence="1 2" id="KW-0238">DNA-binding</keyword>
<dbReference type="Pfam" id="PF00440">
    <property type="entry name" value="TetR_N"/>
    <property type="match status" value="1"/>
</dbReference>
<proteinExistence type="predicted"/>
<organism evidence="5 6">
    <name type="scientific">Edaphobacter aggregans</name>
    <dbReference type="NCBI Taxonomy" id="570835"/>
    <lineage>
        <taxon>Bacteria</taxon>
        <taxon>Pseudomonadati</taxon>
        <taxon>Acidobacteriota</taxon>
        <taxon>Terriglobia</taxon>
        <taxon>Terriglobales</taxon>
        <taxon>Acidobacteriaceae</taxon>
        <taxon>Edaphobacter</taxon>
    </lineage>
</organism>
<dbReference type="InterPro" id="IPR001647">
    <property type="entry name" value="HTH_TetR"/>
</dbReference>
<dbReference type="GO" id="GO:0003700">
    <property type="term" value="F:DNA-binding transcription factor activity"/>
    <property type="evidence" value="ECO:0007669"/>
    <property type="project" value="TreeGrafter"/>
</dbReference>
<dbReference type="GO" id="GO:0000976">
    <property type="term" value="F:transcription cis-regulatory region binding"/>
    <property type="evidence" value="ECO:0007669"/>
    <property type="project" value="TreeGrafter"/>
</dbReference>
<feature type="DNA-binding region" description="H-T-H motif" evidence="2">
    <location>
        <begin position="53"/>
        <end position="72"/>
    </location>
</feature>
<dbReference type="PANTHER" id="PTHR30055:SF223">
    <property type="entry name" value="HTH-TYPE TRANSCRIPTIONAL REGULATOR UIDR"/>
    <property type="match status" value="1"/>
</dbReference>
<dbReference type="Proteomes" id="UP000269669">
    <property type="component" value="Unassembled WGS sequence"/>
</dbReference>
<evidence type="ECO:0000313" key="5">
    <source>
        <dbReference type="EMBL" id="RSL16680.1"/>
    </source>
</evidence>
<protein>
    <submittedName>
        <fullName evidence="5">TetR family transcriptional regulator</fullName>
    </submittedName>
</protein>
<feature type="compositionally biased region" description="Basic residues" evidence="3">
    <location>
        <begin position="1"/>
        <end position="12"/>
    </location>
</feature>
<accession>A0A428MIH6</accession>
<keyword evidence="6" id="KW-1185">Reference proteome</keyword>
<dbReference type="Gene3D" id="1.10.357.10">
    <property type="entry name" value="Tetracycline Repressor, domain 2"/>
    <property type="match status" value="1"/>
</dbReference>
<dbReference type="EMBL" id="RSDW01000001">
    <property type="protein sequence ID" value="RSL16680.1"/>
    <property type="molecule type" value="Genomic_DNA"/>
</dbReference>
<feature type="region of interest" description="Disordered" evidence="3">
    <location>
        <begin position="1"/>
        <end position="30"/>
    </location>
</feature>
<reference evidence="5 6" key="1">
    <citation type="submission" date="2018-12" db="EMBL/GenBank/DDBJ databases">
        <title>Sequencing of bacterial isolates from soil warming experiment in Harvard Forest, Massachusetts, USA.</title>
        <authorList>
            <person name="Deangelis K."/>
        </authorList>
    </citation>
    <scope>NUCLEOTIDE SEQUENCE [LARGE SCALE GENOMIC DNA]</scope>
    <source>
        <strain evidence="5 6">EB153</strain>
    </source>
</reference>
<evidence type="ECO:0000259" key="4">
    <source>
        <dbReference type="PROSITE" id="PS50977"/>
    </source>
</evidence>
<name>A0A428MIH6_9BACT</name>
<dbReference type="InterPro" id="IPR009057">
    <property type="entry name" value="Homeodomain-like_sf"/>
</dbReference>
<evidence type="ECO:0000313" key="6">
    <source>
        <dbReference type="Proteomes" id="UP000269669"/>
    </source>
</evidence>
<evidence type="ECO:0000256" key="3">
    <source>
        <dbReference type="SAM" id="MobiDB-lite"/>
    </source>
</evidence>
<evidence type="ECO:0000256" key="2">
    <source>
        <dbReference type="PROSITE-ProRule" id="PRU00335"/>
    </source>
</evidence>
<dbReference type="InterPro" id="IPR050109">
    <property type="entry name" value="HTH-type_TetR-like_transc_reg"/>
</dbReference>
<dbReference type="PANTHER" id="PTHR30055">
    <property type="entry name" value="HTH-TYPE TRANSCRIPTIONAL REGULATOR RUTR"/>
    <property type="match status" value="1"/>
</dbReference>
<sequence length="222" mass="24523">MAKKFPTRKPNKPKACPRPYTLGKRKESSDEARRRCIVAAATLLEDSDTPTLKMETVAAQAGVTRQTIYNLFGSKTELIEAVFDDLARTGGMQSMAAAMQQSDPEARLSAMVTTLAQFWTATRTATRHIRAMAATDPDLRAAIQSRDQRRKMACQHVVRGFGSALAPTTDPFLHVDLVWTLTSFEFFDMLAGDIRTPLWLSETVLQLARAALGLKADPNKHA</sequence>
<dbReference type="AlphaFoldDB" id="A0A428MIH6"/>
<evidence type="ECO:0000256" key="1">
    <source>
        <dbReference type="ARBA" id="ARBA00023125"/>
    </source>
</evidence>
<feature type="domain" description="HTH tetR-type" evidence="4">
    <location>
        <begin position="30"/>
        <end position="90"/>
    </location>
</feature>